<feature type="compositionally biased region" description="Polar residues" evidence="1">
    <location>
        <begin position="103"/>
        <end position="112"/>
    </location>
</feature>
<organism evidence="2 3">
    <name type="scientific">Nephila pilipes</name>
    <name type="common">Giant wood spider</name>
    <name type="synonym">Nephila maculata</name>
    <dbReference type="NCBI Taxonomy" id="299642"/>
    <lineage>
        <taxon>Eukaryota</taxon>
        <taxon>Metazoa</taxon>
        <taxon>Ecdysozoa</taxon>
        <taxon>Arthropoda</taxon>
        <taxon>Chelicerata</taxon>
        <taxon>Arachnida</taxon>
        <taxon>Araneae</taxon>
        <taxon>Araneomorphae</taxon>
        <taxon>Entelegynae</taxon>
        <taxon>Araneoidea</taxon>
        <taxon>Nephilidae</taxon>
        <taxon>Nephila</taxon>
    </lineage>
</organism>
<protein>
    <submittedName>
        <fullName evidence="2">Uncharacterized protein</fullName>
    </submittedName>
</protein>
<evidence type="ECO:0000313" key="3">
    <source>
        <dbReference type="Proteomes" id="UP000887013"/>
    </source>
</evidence>
<dbReference type="EMBL" id="BMAW01111706">
    <property type="protein sequence ID" value="GFT49220.1"/>
    <property type="molecule type" value="Genomic_DNA"/>
</dbReference>
<accession>A0A8X6TVY5</accession>
<dbReference type="OrthoDB" id="6436613at2759"/>
<gene>
    <name evidence="2" type="ORF">NPIL_486201</name>
</gene>
<evidence type="ECO:0000313" key="2">
    <source>
        <dbReference type="EMBL" id="GFT49220.1"/>
    </source>
</evidence>
<evidence type="ECO:0000256" key="1">
    <source>
        <dbReference type="SAM" id="MobiDB-lite"/>
    </source>
</evidence>
<dbReference type="AlphaFoldDB" id="A0A8X6TVY5"/>
<feature type="region of interest" description="Disordered" evidence="1">
    <location>
        <begin position="60"/>
        <end position="117"/>
    </location>
</feature>
<dbReference type="Proteomes" id="UP000887013">
    <property type="component" value="Unassembled WGS sequence"/>
</dbReference>
<reference evidence="2" key="1">
    <citation type="submission" date="2020-08" db="EMBL/GenBank/DDBJ databases">
        <title>Multicomponent nature underlies the extraordinary mechanical properties of spider dragline silk.</title>
        <authorList>
            <person name="Kono N."/>
            <person name="Nakamura H."/>
            <person name="Mori M."/>
            <person name="Yoshida Y."/>
            <person name="Ohtoshi R."/>
            <person name="Malay A.D."/>
            <person name="Moran D.A.P."/>
            <person name="Tomita M."/>
            <person name="Numata K."/>
            <person name="Arakawa K."/>
        </authorList>
    </citation>
    <scope>NUCLEOTIDE SEQUENCE</scope>
</reference>
<comment type="caution">
    <text evidence="2">The sequence shown here is derived from an EMBL/GenBank/DDBJ whole genome shotgun (WGS) entry which is preliminary data.</text>
</comment>
<proteinExistence type="predicted"/>
<name>A0A8X6TVY5_NEPPI</name>
<sequence>MKIKSNTSHQFSSYQISLCCDNSIVYSHASSPASHDNSNILAFDINSTYNDETLVRRPAQVLDSSKNENSRSVEPTPIPSPNHDLRFQNPKVIRRSSSHETTDMSAEQNFSEGASASGCLPSSSSASASCRNTQIGHASFRLHPRFTKFVIEQTVSTTCITASRNGGAVFEMTIALLKHYNLEPDPDRLIESRLIKSS</sequence>
<keyword evidence="3" id="KW-1185">Reference proteome</keyword>